<proteinExistence type="predicted"/>
<dbReference type="KEGG" id="cre:CHLRE_13g577850v5"/>
<feature type="region of interest" description="Disordered" evidence="1">
    <location>
        <begin position="1"/>
        <end position="24"/>
    </location>
</feature>
<dbReference type="Proteomes" id="UP000006906">
    <property type="component" value="Chromosome 13"/>
</dbReference>
<organism evidence="2 3">
    <name type="scientific">Chlamydomonas reinhardtii</name>
    <name type="common">Chlamydomonas smithii</name>
    <dbReference type="NCBI Taxonomy" id="3055"/>
    <lineage>
        <taxon>Eukaryota</taxon>
        <taxon>Viridiplantae</taxon>
        <taxon>Chlorophyta</taxon>
        <taxon>core chlorophytes</taxon>
        <taxon>Chlorophyceae</taxon>
        <taxon>CS clade</taxon>
        <taxon>Chlamydomonadales</taxon>
        <taxon>Chlamydomonadaceae</taxon>
        <taxon>Chlamydomonas</taxon>
    </lineage>
</organism>
<dbReference type="ExpressionAtlas" id="A0A2K3D068">
    <property type="expression patterns" value="baseline"/>
</dbReference>
<dbReference type="OrthoDB" id="1902587at2759"/>
<evidence type="ECO:0000313" key="3">
    <source>
        <dbReference type="Proteomes" id="UP000006906"/>
    </source>
</evidence>
<dbReference type="Gramene" id="PNW73911">
    <property type="protein sequence ID" value="PNW73911"/>
    <property type="gene ID" value="CHLRE_13g577850v5"/>
</dbReference>
<dbReference type="AlphaFoldDB" id="A0A2K3D068"/>
<dbReference type="InterPro" id="IPR044239">
    <property type="entry name" value="FKBP20-2-like"/>
</dbReference>
<dbReference type="RefSeq" id="XP_042917468.1">
    <property type="nucleotide sequence ID" value="XM_043069493.1"/>
</dbReference>
<name>A0A2K3D068_CHLRE</name>
<dbReference type="GO" id="GO:0003755">
    <property type="term" value="F:peptidyl-prolyl cis-trans isomerase activity"/>
    <property type="evidence" value="ECO:0007669"/>
    <property type="project" value="InterPro"/>
</dbReference>
<gene>
    <name evidence="2" type="ORF">CHLRE_13g577850v5</name>
</gene>
<dbReference type="GeneID" id="5719268"/>
<dbReference type="PANTHER" id="PTHR47414">
    <property type="entry name" value="PEPTIDYL-PROLYL CIS-TRANS ISOMERASE FKBP20-2, CHLOROPLASTIC"/>
    <property type="match status" value="1"/>
</dbReference>
<protein>
    <submittedName>
        <fullName evidence="2">Uncharacterized protein</fullName>
    </submittedName>
</protein>
<keyword evidence="3" id="KW-1185">Reference proteome</keyword>
<dbReference type="Gene3D" id="3.10.50.40">
    <property type="match status" value="1"/>
</dbReference>
<dbReference type="PANTHER" id="PTHR47414:SF1">
    <property type="entry name" value="PEPTIDYL-PROLYL CIS-TRANS ISOMERASE FKBP20-2, CHLOROPLASTIC"/>
    <property type="match status" value="1"/>
</dbReference>
<reference evidence="2 3" key="1">
    <citation type="journal article" date="2007" name="Science">
        <title>The Chlamydomonas genome reveals the evolution of key animal and plant functions.</title>
        <authorList>
            <person name="Merchant S.S."/>
            <person name="Prochnik S.E."/>
            <person name="Vallon O."/>
            <person name="Harris E.H."/>
            <person name="Karpowicz S.J."/>
            <person name="Witman G.B."/>
            <person name="Terry A."/>
            <person name="Salamov A."/>
            <person name="Fritz-Laylin L.K."/>
            <person name="Marechal-Drouard L."/>
            <person name="Marshall W.F."/>
            <person name="Qu L.H."/>
            <person name="Nelson D.R."/>
            <person name="Sanderfoot A.A."/>
            <person name="Spalding M.H."/>
            <person name="Kapitonov V.V."/>
            <person name="Ren Q."/>
            <person name="Ferris P."/>
            <person name="Lindquist E."/>
            <person name="Shapiro H."/>
            <person name="Lucas S.M."/>
            <person name="Grimwood J."/>
            <person name="Schmutz J."/>
            <person name="Cardol P."/>
            <person name="Cerutti H."/>
            <person name="Chanfreau G."/>
            <person name="Chen C.L."/>
            <person name="Cognat V."/>
            <person name="Croft M.T."/>
            <person name="Dent R."/>
            <person name="Dutcher S."/>
            <person name="Fernandez E."/>
            <person name="Fukuzawa H."/>
            <person name="Gonzalez-Ballester D."/>
            <person name="Gonzalez-Halphen D."/>
            <person name="Hallmann A."/>
            <person name="Hanikenne M."/>
            <person name="Hippler M."/>
            <person name="Inwood W."/>
            <person name="Jabbari K."/>
            <person name="Kalanon M."/>
            <person name="Kuras R."/>
            <person name="Lefebvre P.A."/>
            <person name="Lemaire S.D."/>
            <person name="Lobanov A.V."/>
            <person name="Lohr M."/>
            <person name="Manuell A."/>
            <person name="Meier I."/>
            <person name="Mets L."/>
            <person name="Mittag M."/>
            <person name="Mittelmeier T."/>
            <person name="Moroney J.V."/>
            <person name="Moseley J."/>
            <person name="Napoli C."/>
            <person name="Nedelcu A.M."/>
            <person name="Niyogi K."/>
            <person name="Novoselov S.V."/>
            <person name="Paulsen I.T."/>
            <person name="Pazour G."/>
            <person name="Purton S."/>
            <person name="Ral J.P."/>
            <person name="Riano-Pachon D.M."/>
            <person name="Riekhof W."/>
            <person name="Rymarquis L."/>
            <person name="Schroda M."/>
            <person name="Stern D."/>
            <person name="Umen J."/>
            <person name="Willows R."/>
            <person name="Wilson N."/>
            <person name="Zimmer S.L."/>
            <person name="Allmer J."/>
            <person name="Balk J."/>
            <person name="Bisova K."/>
            <person name="Chen C.J."/>
            <person name="Elias M."/>
            <person name="Gendler K."/>
            <person name="Hauser C."/>
            <person name="Lamb M.R."/>
            <person name="Ledford H."/>
            <person name="Long J.C."/>
            <person name="Minagawa J."/>
            <person name="Page M.D."/>
            <person name="Pan J."/>
            <person name="Pootakham W."/>
            <person name="Roje S."/>
            <person name="Rose A."/>
            <person name="Stahlberg E."/>
            <person name="Terauchi A.M."/>
            <person name="Yang P."/>
            <person name="Ball S."/>
            <person name="Bowler C."/>
            <person name="Dieckmann C.L."/>
            <person name="Gladyshev V.N."/>
            <person name="Green P."/>
            <person name="Jorgensen R."/>
            <person name="Mayfield S."/>
            <person name="Mueller-Roeber B."/>
            <person name="Rajamani S."/>
            <person name="Sayre R.T."/>
            <person name="Brokstein P."/>
            <person name="Dubchak I."/>
            <person name="Goodstein D."/>
            <person name="Hornick L."/>
            <person name="Huang Y.W."/>
            <person name="Jhaveri J."/>
            <person name="Luo Y."/>
            <person name="Martinez D."/>
            <person name="Ngau W.C."/>
            <person name="Otillar B."/>
            <person name="Poliakov A."/>
            <person name="Porter A."/>
            <person name="Szajkowski L."/>
            <person name="Werner G."/>
            <person name="Zhou K."/>
            <person name="Grigoriev I.V."/>
            <person name="Rokhsar D.S."/>
            <person name="Grossman A.R."/>
        </authorList>
    </citation>
    <scope>NUCLEOTIDE SEQUENCE [LARGE SCALE GENOMIC DNA]</scope>
    <source>
        <strain evidence="3">CC-503</strain>
    </source>
</reference>
<dbReference type="InParanoid" id="A0A2K3D068"/>
<dbReference type="EMBL" id="CM008974">
    <property type="protein sequence ID" value="PNW73911.1"/>
    <property type="molecule type" value="Genomic_DNA"/>
</dbReference>
<evidence type="ECO:0000313" key="2">
    <source>
        <dbReference type="EMBL" id="PNW73911.1"/>
    </source>
</evidence>
<accession>A0A2K3D068</accession>
<evidence type="ECO:0000256" key="1">
    <source>
        <dbReference type="SAM" id="MobiDB-lite"/>
    </source>
</evidence>
<sequence length="193" mass="20433">MMLNQRTCRASARPFSSKQSSRSGRCTIVARAGAGPSGQPLQRAESATGLICRRQLLAALAGVSIASVVLPPSEASAADGASVVGPPEGNAFLLSATEVAALTSQEKLVLNLNRRIQTQNRVPVDFPGFIREGFDVKVLGEGYQVAPSGLIYKDFEEGTGPLPVDGQEVVFNYTARRIRCSPCLRRAAGWSDG</sequence>
<dbReference type="PaxDb" id="3055-EDP08801"/>
<dbReference type="SUPFAM" id="SSF54534">
    <property type="entry name" value="FKBP-like"/>
    <property type="match status" value="1"/>
</dbReference>
<dbReference type="InterPro" id="IPR046357">
    <property type="entry name" value="PPIase_dom_sf"/>
</dbReference>
<dbReference type="STRING" id="3055.A0A2K3D068"/>